<feature type="transmembrane region" description="Helical" evidence="1">
    <location>
        <begin position="528"/>
        <end position="544"/>
    </location>
</feature>
<keyword evidence="1" id="KW-0812">Transmembrane</keyword>
<gene>
    <name evidence="2" type="ORF">ATC1_11311</name>
</gene>
<dbReference type="Proteomes" id="UP000053370">
    <property type="component" value="Unassembled WGS sequence"/>
</dbReference>
<dbReference type="OrthoDB" id="158463at2"/>
<feature type="transmembrane region" description="Helical" evidence="1">
    <location>
        <begin position="384"/>
        <end position="402"/>
    </location>
</feature>
<name>A0A0K8P9S2_9CHLR</name>
<feature type="transmembrane region" description="Helical" evidence="1">
    <location>
        <begin position="464"/>
        <end position="483"/>
    </location>
</feature>
<feature type="transmembrane region" description="Helical" evidence="1">
    <location>
        <begin position="73"/>
        <end position="95"/>
    </location>
</feature>
<evidence type="ECO:0000313" key="2">
    <source>
        <dbReference type="EMBL" id="GAP39381.1"/>
    </source>
</evidence>
<feature type="transmembrane region" description="Helical" evidence="1">
    <location>
        <begin position="305"/>
        <end position="325"/>
    </location>
</feature>
<reference evidence="2" key="1">
    <citation type="journal article" date="2015" name="Genome Announc.">
        <title>Draft Genome Sequence of Anaerolineae Strain TC1, a Novel Isolate from a Methanogenic Wastewater Treatment System.</title>
        <authorList>
            <person name="Matsuura N."/>
            <person name="Tourlousse D.M."/>
            <person name="Sun L."/>
            <person name="Toyonaga M."/>
            <person name="Kuroda K."/>
            <person name="Ohashi A."/>
            <person name="Cruz R."/>
            <person name="Yamaguchi T."/>
            <person name="Sekiguchi Y."/>
        </authorList>
    </citation>
    <scope>NUCLEOTIDE SEQUENCE [LARGE SCALE GENOMIC DNA]</scope>
    <source>
        <strain evidence="2">TC1</strain>
    </source>
</reference>
<dbReference type="AlphaFoldDB" id="A0A0K8P9S2"/>
<keyword evidence="3" id="KW-1185">Reference proteome</keyword>
<feature type="transmembrane region" description="Helical" evidence="1">
    <location>
        <begin position="274"/>
        <end position="293"/>
    </location>
</feature>
<dbReference type="EMBL" id="DF968179">
    <property type="protein sequence ID" value="GAP39381.1"/>
    <property type="molecule type" value="Genomic_DNA"/>
</dbReference>
<feature type="transmembrane region" description="Helical" evidence="1">
    <location>
        <begin position="43"/>
        <end position="61"/>
    </location>
</feature>
<dbReference type="RefSeq" id="WP_062277583.1">
    <property type="nucleotide sequence ID" value="NZ_DF968179.1"/>
</dbReference>
<feature type="transmembrane region" description="Helical" evidence="1">
    <location>
        <begin position="145"/>
        <end position="166"/>
    </location>
</feature>
<feature type="transmembrane region" description="Helical" evidence="1">
    <location>
        <begin position="433"/>
        <end position="452"/>
    </location>
</feature>
<feature type="transmembrane region" description="Helical" evidence="1">
    <location>
        <begin position="220"/>
        <end position="238"/>
    </location>
</feature>
<feature type="transmembrane region" description="Helical" evidence="1">
    <location>
        <begin position="250"/>
        <end position="268"/>
    </location>
</feature>
<dbReference type="STRING" id="1678840.ATC1_11311"/>
<feature type="transmembrane region" description="Helical" evidence="1">
    <location>
        <begin position="107"/>
        <end position="124"/>
    </location>
</feature>
<organism evidence="2">
    <name type="scientific">Flexilinea flocculi</name>
    <dbReference type="NCBI Taxonomy" id="1678840"/>
    <lineage>
        <taxon>Bacteria</taxon>
        <taxon>Bacillati</taxon>
        <taxon>Chloroflexota</taxon>
        <taxon>Anaerolineae</taxon>
        <taxon>Anaerolineales</taxon>
        <taxon>Anaerolineaceae</taxon>
        <taxon>Flexilinea</taxon>
    </lineage>
</organism>
<sequence>MIHKILQNRQLLKMGKLFSAAGIMIILLQSILTASCLSQTVIGPLKIAAILVLLYLFFFLLDQKNSTSSDLFYSAWILILAGILWYVIVLLLGVYQVDSSHLRSVEKWSFIGLICLFSGIGLRMKALLFEANDLNLFRFSFKTNFLLVFLFLLLNLLPMLRSGFYWDDAFHSSRMNAIQVTGESIIRTTLSEIIQYGKLGRLNPFATFQFLMFYLFSNPFLYKTIILIFVLADCYLFYRLMKKIFQNEWIPLILLILFPLCVQFRIYHDSILSYYGLMEWMFAELMLSLLFFLKYLETSFQKYRIVSLLFFTIGLLSYEMFYPFILFFPMLTYFRKKKISENVKIYLPYIVIEFVLLSVSMIFRQHSSQTAMVYNGTTFSLQPGKIFFAWLYQTLAAFPLNYRMADTGASLFGKWIQEQQLFDFSWKGFFSNLQWIDLMGLTIAAVLSLNFRRNIQDFRMKVEYWAFGLCLLLLPGLVIAMSAKYQFQLLPGLAYIPVYFAYFGACLLIFLIFYSIFHGLQRILSKNLLSMILFISLSVVFLLNNQTNRSVIEILNEYFLYPRQTGEAALQSGILSEFDQTTSKLVSNNENYIWERGWMGEPYQTAFITSNHGSEIETLSVPAFQDLLVHDVGTLQRYYLRDTYVLEYSGSSKTGLAKFGKILDTGFNPDREVLLNPVVNEVKFFVYGKAEIPGTITWTTRDGSAHEKEISENWLIRETSQGNLYKLDESDSILFDSIGLTGYQ</sequence>
<keyword evidence="1" id="KW-0472">Membrane</keyword>
<protein>
    <submittedName>
        <fullName evidence="2">Uncharacterized protein</fullName>
    </submittedName>
</protein>
<accession>A0A0K8P9S2</accession>
<evidence type="ECO:0000313" key="3">
    <source>
        <dbReference type="Proteomes" id="UP000053370"/>
    </source>
</evidence>
<feature type="transmembrane region" description="Helical" evidence="1">
    <location>
        <begin position="495"/>
        <end position="516"/>
    </location>
</feature>
<proteinExistence type="predicted"/>
<feature type="transmembrane region" description="Helical" evidence="1">
    <location>
        <begin position="345"/>
        <end position="363"/>
    </location>
</feature>
<keyword evidence="1" id="KW-1133">Transmembrane helix</keyword>
<evidence type="ECO:0000256" key="1">
    <source>
        <dbReference type="SAM" id="Phobius"/>
    </source>
</evidence>